<keyword evidence="4" id="KW-1185">Reference proteome</keyword>
<keyword evidence="2" id="KW-1133">Transmembrane helix</keyword>
<accession>A0AAN6ZKB7</accession>
<dbReference type="RefSeq" id="XP_062635831.1">
    <property type="nucleotide sequence ID" value="XM_062781178.1"/>
</dbReference>
<proteinExistence type="predicted"/>
<evidence type="ECO:0008006" key="5">
    <source>
        <dbReference type="Google" id="ProtNLM"/>
    </source>
</evidence>
<sequence>MAPTHIPTHTTLIISSLQSLQRSDLPILKQQQLIVAFFVVTCLLLLFLVFLGDQRSSSTPPYRPANVRRRPGEQRRHRRKSSGDQLPDSPRSERGVVGERTPLLFSEESTLVGSEEDERVLGKVKRGVSWAATTPHTPSPHTDTDPPSSGQQRIPAA</sequence>
<feature type="compositionally biased region" description="Low complexity" evidence="1">
    <location>
        <begin position="133"/>
        <end position="149"/>
    </location>
</feature>
<evidence type="ECO:0000313" key="3">
    <source>
        <dbReference type="EMBL" id="KAK4142460.1"/>
    </source>
</evidence>
<feature type="transmembrane region" description="Helical" evidence="2">
    <location>
        <begin position="33"/>
        <end position="51"/>
    </location>
</feature>
<evidence type="ECO:0000256" key="1">
    <source>
        <dbReference type="SAM" id="MobiDB-lite"/>
    </source>
</evidence>
<protein>
    <recommendedName>
        <fullName evidence="5">Transmembrane protein</fullName>
    </recommendedName>
</protein>
<dbReference type="Proteomes" id="UP001302676">
    <property type="component" value="Unassembled WGS sequence"/>
</dbReference>
<evidence type="ECO:0000313" key="4">
    <source>
        <dbReference type="Proteomes" id="UP001302676"/>
    </source>
</evidence>
<keyword evidence="2" id="KW-0812">Transmembrane</keyword>
<dbReference type="GeneID" id="87817791"/>
<gene>
    <name evidence="3" type="ORF">C8A04DRAFT_29909</name>
</gene>
<reference evidence="3" key="2">
    <citation type="submission" date="2023-05" db="EMBL/GenBank/DDBJ databases">
        <authorList>
            <consortium name="Lawrence Berkeley National Laboratory"/>
            <person name="Steindorff A."/>
            <person name="Hensen N."/>
            <person name="Bonometti L."/>
            <person name="Westerberg I."/>
            <person name="Brannstrom I.O."/>
            <person name="Guillou S."/>
            <person name="Cros-Aarteil S."/>
            <person name="Calhoun S."/>
            <person name="Haridas S."/>
            <person name="Kuo A."/>
            <person name="Mondo S."/>
            <person name="Pangilinan J."/>
            <person name="Riley R."/>
            <person name="Labutti K."/>
            <person name="Andreopoulos B."/>
            <person name="Lipzen A."/>
            <person name="Chen C."/>
            <person name="Yanf M."/>
            <person name="Daum C."/>
            <person name="Ng V."/>
            <person name="Clum A."/>
            <person name="Ohm R."/>
            <person name="Martin F."/>
            <person name="Silar P."/>
            <person name="Natvig D."/>
            <person name="Lalanne C."/>
            <person name="Gautier V."/>
            <person name="Ament-Velasquez S.L."/>
            <person name="Kruys A."/>
            <person name="Hutchinson M.I."/>
            <person name="Powell A.J."/>
            <person name="Barry K."/>
            <person name="Miller A.N."/>
            <person name="Grigoriev I.V."/>
            <person name="Debuchy R."/>
            <person name="Gladieux P."/>
            <person name="Thoren M.H."/>
            <person name="Johannesson H."/>
        </authorList>
    </citation>
    <scope>NUCLEOTIDE SEQUENCE</scope>
    <source>
        <strain evidence="3">CBS 141.50</strain>
    </source>
</reference>
<reference evidence="3" key="1">
    <citation type="journal article" date="2023" name="Mol. Phylogenet. Evol.">
        <title>Genome-scale phylogeny and comparative genomics of the fungal order Sordariales.</title>
        <authorList>
            <person name="Hensen N."/>
            <person name="Bonometti L."/>
            <person name="Westerberg I."/>
            <person name="Brannstrom I.O."/>
            <person name="Guillou S."/>
            <person name="Cros-Aarteil S."/>
            <person name="Calhoun S."/>
            <person name="Haridas S."/>
            <person name="Kuo A."/>
            <person name="Mondo S."/>
            <person name="Pangilinan J."/>
            <person name="Riley R."/>
            <person name="LaButti K."/>
            <person name="Andreopoulos B."/>
            <person name="Lipzen A."/>
            <person name="Chen C."/>
            <person name="Yan M."/>
            <person name="Daum C."/>
            <person name="Ng V."/>
            <person name="Clum A."/>
            <person name="Steindorff A."/>
            <person name="Ohm R.A."/>
            <person name="Martin F."/>
            <person name="Silar P."/>
            <person name="Natvig D.O."/>
            <person name="Lalanne C."/>
            <person name="Gautier V."/>
            <person name="Ament-Velasquez S.L."/>
            <person name="Kruys A."/>
            <person name="Hutchinson M.I."/>
            <person name="Powell A.J."/>
            <person name="Barry K."/>
            <person name="Miller A.N."/>
            <person name="Grigoriev I.V."/>
            <person name="Debuchy R."/>
            <person name="Gladieux P."/>
            <person name="Hiltunen Thoren M."/>
            <person name="Johannesson H."/>
        </authorList>
    </citation>
    <scope>NUCLEOTIDE SEQUENCE</scope>
    <source>
        <strain evidence="3">CBS 141.50</strain>
    </source>
</reference>
<organism evidence="3 4">
    <name type="scientific">Dichotomopilus funicola</name>
    <dbReference type="NCBI Taxonomy" id="1934379"/>
    <lineage>
        <taxon>Eukaryota</taxon>
        <taxon>Fungi</taxon>
        <taxon>Dikarya</taxon>
        <taxon>Ascomycota</taxon>
        <taxon>Pezizomycotina</taxon>
        <taxon>Sordariomycetes</taxon>
        <taxon>Sordariomycetidae</taxon>
        <taxon>Sordariales</taxon>
        <taxon>Chaetomiaceae</taxon>
        <taxon>Dichotomopilus</taxon>
    </lineage>
</organism>
<evidence type="ECO:0000256" key="2">
    <source>
        <dbReference type="SAM" id="Phobius"/>
    </source>
</evidence>
<comment type="caution">
    <text evidence="3">The sequence shown here is derived from an EMBL/GenBank/DDBJ whole genome shotgun (WGS) entry which is preliminary data.</text>
</comment>
<name>A0AAN6ZKB7_9PEZI</name>
<feature type="region of interest" description="Disordered" evidence="1">
    <location>
        <begin position="56"/>
        <end position="157"/>
    </location>
</feature>
<dbReference type="EMBL" id="MU853597">
    <property type="protein sequence ID" value="KAK4142460.1"/>
    <property type="molecule type" value="Genomic_DNA"/>
</dbReference>
<dbReference type="AlphaFoldDB" id="A0AAN6ZKB7"/>
<keyword evidence="2" id="KW-0472">Membrane</keyword>